<feature type="binding site" evidence="2">
    <location>
        <begin position="56"/>
        <end position="63"/>
    </location>
    <ligand>
        <name>substrate</name>
    </ligand>
</feature>
<dbReference type="InterPro" id="IPR013078">
    <property type="entry name" value="His_Pase_superF_clade-1"/>
</dbReference>
<comment type="caution">
    <text evidence="4">The sequence shown here is derived from an EMBL/GenBank/DDBJ whole genome shotgun (WGS) entry which is preliminary data.</text>
</comment>
<dbReference type="Gene3D" id="3.40.50.1240">
    <property type="entry name" value="Phosphoglycerate mutase-like"/>
    <property type="match status" value="1"/>
</dbReference>
<accession>A0A5J4YPA4</accession>
<evidence type="ECO:0000256" key="1">
    <source>
        <dbReference type="PIRSR" id="PIRSR613078-1"/>
    </source>
</evidence>
<reference evidence="5" key="1">
    <citation type="journal article" date="2019" name="Nat. Commun.">
        <title>Expansion of phycobilisome linker gene families in mesophilic red algae.</title>
        <authorList>
            <person name="Lee J."/>
            <person name="Kim D."/>
            <person name="Bhattacharya D."/>
            <person name="Yoon H.S."/>
        </authorList>
    </citation>
    <scope>NUCLEOTIDE SEQUENCE [LARGE SCALE GENOMIC DNA]</scope>
    <source>
        <strain evidence="5">CCMP 1328</strain>
    </source>
</reference>
<name>A0A5J4YPA4_PORPP</name>
<feature type="signal peptide" evidence="3">
    <location>
        <begin position="1"/>
        <end position="19"/>
    </location>
</feature>
<dbReference type="SMART" id="SM00855">
    <property type="entry name" value="PGAM"/>
    <property type="match status" value="1"/>
</dbReference>
<sequence>MHWTRGVLLLGAGICVGAALATVQIDEVIYQVRRRASKYRDYVQNLMRPARIILVRHGESHGNVDKSVFAYTHDSKVLLTTRGWQQARTAGRKLRTILGTGPTCVYLSPYARTKQTLCAILAELDPLCVSKMRYREDPRLRELEFGNLQKMDLQRELMAEREICGRFYYRFPHGESGADVYDRVGLFLASIFRELDSRARPRWQNVVVVAHGLVIRVLLMRYLNWTIAEQFEGVWNPPNCAIWVLEKIPGTGTYRLVTDGIEFGADKGPLPEVMRTRQTWNWAHEGPRCELCSDEVSSGTLSHHRSQHVWVELGKDTTGTRADEGRAISHSALCVDASSRREATS</sequence>
<keyword evidence="3" id="KW-0732">Signal</keyword>
<dbReference type="InterPro" id="IPR001345">
    <property type="entry name" value="PG/BPGM_mutase_AS"/>
</dbReference>
<dbReference type="AlphaFoldDB" id="A0A5J4YPA4"/>
<dbReference type="PANTHER" id="PTHR46192">
    <property type="entry name" value="BROAD-RANGE ACID PHOSPHATASE DET1"/>
    <property type="match status" value="1"/>
</dbReference>
<keyword evidence="5" id="KW-1185">Reference proteome</keyword>
<dbReference type="CDD" id="cd07067">
    <property type="entry name" value="HP_PGM_like"/>
    <property type="match status" value="1"/>
</dbReference>
<feature type="active site" description="Tele-phosphohistidine intermediate" evidence="1">
    <location>
        <position position="57"/>
    </location>
</feature>
<dbReference type="GO" id="GO:0003824">
    <property type="term" value="F:catalytic activity"/>
    <property type="evidence" value="ECO:0007669"/>
    <property type="project" value="InterPro"/>
</dbReference>
<dbReference type="InterPro" id="IPR029033">
    <property type="entry name" value="His_PPase_superfam"/>
</dbReference>
<dbReference type="Proteomes" id="UP000324585">
    <property type="component" value="Unassembled WGS sequence"/>
</dbReference>
<organism evidence="4 5">
    <name type="scientific">Porphyridium purpureum</name>
    <name type="common">Red alga</name>
    <name type="synonym">Porphyridium cruentum</name>
    <dbReference type="NCBI Taxonomy" id="35688"/>
    <lineage>
        <taxon>Eukaryota</taxon>
        <taxon>Rhodophyta</taxon>
        <taxon>Bangiophyceae</taxon>
        <taxon>Porphyridiales</taxon>
        <taxon>Porphyridiaceae</taxon>
        <taxon>Porphyridium</taxon>
    </lineage>
</organism>
<proteinExistence type="predicted"/>
<feature type="binding site" evidence="2">
    <location>
        <position position="112"/>
    </location>
    <ligand>
        <name>substrate</name>
    </ligand>
</feature>
<dbReference type="SUPFAM" id="SSF53254">
    <property type="entry name" value="Phosphoglycerate mutase-like"/>
    <property type="match status" value="1"/>
</dbReference>
<evidence type="ECO:0000256" key="2">
    <source>
        <dbReference type="PIRSR" id="PIRSR613078-2"/>
    </source>
</evidence>
<evidence type="ECO:0000313" key="5">
    <source>
        <dbReference type="Proteomes" id="UP000324585"/>
    </source>
</evidence>
<dbReference type="PROSITE" id="PS00175">
    <property type="entry name" value="PG_MUTASE"/>
    <property type="match status" value="1"/>
</dbReference>
<gene>
    <name evidence="4" type="ORF">FVE85_8601</name>
</gene>
<dbReference type="Pfam" id="PF00300">
    <property type="entry name" value="His_Phos_1"/>
    <property type="match status" value="1"/>
</dbReference>
<protein>
    <submittedName>
        <fullName evidence="4">Phosphoglycerate mutase-like protein AT74</fullName>
    </submittedName>
</protein>
<feature type="active site" description="Proton donor/acceptor" evidence="1">
    <location>
        <position position="142"/>
    </location>
</feature>
<dbReference type="InterPro" id="IPR052765">
    <property type="entry name" value="PGM-Related"/>
</dbReference>
<evidence type="ECO:0000313" key="4">
    <source>
        <dbReference type="EMBL" id="KAA8493156.1"/>
    </source>
</evidence>
<dbReference type="EMBL" id="VRMN01000007">
    <property type="protein sequence ID" value="KAA8493156.1"/>
    <property type="molecule type" value="Genomic_DNA"/>
</dbReference>
<dbReference type="OrthoDB" id="10261749at2759"/>
<evidence type="ECO:0000256" key="3">
    <source>
        <dbReference type="SAM" id="SignalP"/>
    </source>
</evidence>
<feature type="chain" id="PRO_5023818921" evidence="3">
    <location>
        <begin position="20"/>
        <end position="345"/>
    </location>
</feature>